<name>A0A1V9XSQ2_9ACAR</name>
<dbReference type="InterPro" id="IPR010255">
    <property type="entry name" value="Haem_peroxidase_sf"/>
</dbReference>
<dbReference type="AlphaFoldDB" id="A0A1V9XSQ2"/>
<keyword evidence="2" id="KW-1185">Reference proteome</keyword>
<reference evidence="1 2" key="1">
    <citation type="journal article" date="2017" name="Gigascience">
        <title>Draft genome of the honey bee ectoparasitic mite, Tropilaelaps mercedesae, is shaped by the parasitic life history.</title>
        <authorList>
            <person name="Dong X."/>
            <person name="Armstrong S.D."/>
            <person name="Xia D."/>
            <person name="Makepeace B.L."/>
            <person name="Darby A.C."/>
            <person name="Kadowaki T."/>
        </authorList>
    </citation>
    <scope>NUCLEOTIDE SEQUENCE [LARGE SCALE GENOMIC DNA]</scope>
    <source>
        <strain evidence="1">Wuxi-XJTLU</strain>
    </source>
</reference>
<dbReference type="GO" id="GO:0006979">
    <property type="term" value="P:response to oxidative stress"/>
    <property type="evidence" value="ECO:0007669"/>
    <property type="project" value="InterPro"/>
</dbReference>
<dbReference type="InterPro" id="IPR019791">
    <property type="entry name" value="Haem_peroxidase_animal"/>
</dbReference>
<dbReference type="Proteomes" id="UP000192247">
    <property type="component" value="Unassembled WGS sequence"/>
</dbReference>
<comment type="caution">
    <text evidence="1">The sequence shown here is derived from an EMBL/GenBank/DDBJ whole genome shotgun (WGS) entry which is preliminary data.</text>
</comment>
<dbReference type="EMBL" id="MNPL01004806">
    <property type="protein sequence ID" value="OQR76463.1"/>
    <property type="molecule type" value="Genomic_DNA"/>
</dbReference>
<dbReference type="PROSITE" id="PS50292">
    <property type="entry name" value="PEROXIDASE_3"/>
    <property type="match status" value="1"/>
</dbReference>
<proteinExistence type="predicted"/>
<organism evidence="1 2">
    <name type="scientific">Tropilaelaps mercedesae</name>
    <dbReference type="NCBI Taxonomy" id="418985"/>
    <lineage>
        <taxon>Eukaryota</taxon>
        <taxon>Metazoa</taxon>
        <taxon>Ecdysozoa</taxon>
        <taxon>Arthropoda</taxon>
        <taxon>Chelicerata</taxon>
        <taxon>Arachnida</taxon>
        <taxon>Acari</taxon>
        <taxon>Parasitiformes</taxon>
        <taxon>Mesostigmata</taxon>
        <taxon>Gamasina</taxon>
        <taxon>Dermanyssoidea</taxon>
        <taxon>Laelapidae</taxon>
        <taxon>Tropilaelaps</taxon>
    </lineage>
</organism>
<dbReference type="Pfam" id="PF03098">
    <property type="entry name" value="An_peroxidase"/>
    <property type="match status" value="1"/>
</dbReference>
<accession>A0A1V9XSQ2</accession>
<gene>
    <name evidence="1" type="ORF">BIW11_07768</name>
</gene>
<dbReference type="GO" id="GO:0004601">
    <property type="term" value="F:peroxidase activity"/>
    <property type="evidence" value="ECO:0007669"/>
    <property type="project" value="InterPro"/>
</dbReference>
<dbReference type="Gene3D" id="1.10.640.10">
    <property type="entry name" value="Haem peroxidase domain superfamily, animal type"/>
    <property type="match status" value="1"/>
</dbReference>
<dbReference type="InterPro" id="IPR037120">
    <property type="entry name" value="Haem_peroxidase_sf_animal"/>
</dbReference>
<protein>
    <submittedName>
        <fullName evidence="1">Uncharacterized protein</fullName>
    </submittedName>
</protein>
<dbReference type="SUPFAM" id="SSF48113">
    <property type="entry name" value="Heme-dependent peroxidases"/>
    <property type="match status" value="1"/>
</dbReference>
<evidence type="ECO:0000313" key="2">
    <source>
        <dbReference type="Proteomes" id="UP000192247"/>
    </source>
</evidence>
<dbReference type="GO" id="GO:0020037">
    <property type="term" value="F:heme binding"/>
    <property type="evidence" value="ECO:0007669"/>
    <property type="project" value="InterPro"/>
</dbReference>
<evidence type="ECO:0000313" key="1">
    <source>
        <dbReference type="EMBL" id="OQR76463.1"/>
    </source>
</evidence>
<sequence>MPDCCNPNNQMFQCFTIHLPVPYQVYGNRDCMNPIRSEPCPQCAVAPREQINAVTPYIDFSHIYLWP</sequence>
<dbReference type="InParanoid" id="A0A1V9XSQ2"/>